<evidence type="ECO:0000256" key="6">
    <source>
        <dbReference type="SAM" id="Phobius"/>
    </source>
</evidence>
<reference evidence="8 9" key="1">
    <citation type="submission" date="2017-08" db="EMBL/GenBank/DDBJ databases">
        <title>Infants hospitalized years apart are colonized by the same room-sourced microbial strains.</title>
        <authorList>
            <person name="Brooks B."/>
            <person name="Olm M.R."/>
            <person name="Firek B.A."/>
            <person name="Baker R."/>
            <person name="Thomas B.C."/>
            <person name="Morowitz M.J."/>
            <person name="Banfield J.F."/>
        </authorList>
    </citation>
    <scope>NUCLEOTIDE SEQUENCE [LARGE SCALE GENOMIC DNA]</scope>
    <source>
        <strain evidence="8">S2_005_002_R2_34</strain>
    </source>
</reference>
<feature type="transmembrane region" description="Helical" evidence="6">
    <location>
        <begin position="210"/>
        <end position="232"/>
    </location>
</feature>
<keyword evidence="4 6" id="KW-1133">Transmembrane helix</keyword>
<dbReference type="AlphaFoldDB" id="A0A2W5Q9K8"/>
<evidence type="ECO:0000259" key="7">
    <source>
        <dbReference type="Pfam" id="PF00892"/>
    </source>
</evidence>
<evidence type="ECO:0000256" key="1">
    <source>
        <dbReference type="ARBA" id="ARBA00004141"/>
    </source>
</evidence>
<comment type="caution">
    <text evidence="8">The sequence shown here is derived from an EMBL/GenBank/DDBJ whole genome shotgun (WGS) entry which is preliminary data.</text>
</comment>
<dbReference type="PANTHER" id="PTHR22911">
    <property type="entry name" value="ACYL-MALONYL CONDENSING ENZYME-RELATED"/>
    <property type="match status" value="1"/>
</dbReference>
<dbReference type="Pfam" id="PF00892">
    <property type="entry name" value="EamA"/>
    <property type="match status" value="2"/>
</dbReference>
<evidence type="ECO:0000256" key="3">
    <source>
        <dbReference type="ARBA" id="ARBA00022692"/>
    </source>
</evidence>
<feature type="transmembrane region" description="Helical" evidence="6">
    <location>
        <begin position="39"/>
        <end position="57"/>
    </location>
</feature>
<comment type="subcellular location">
    <subcellularLocation>
        <location evidence="1">Membrane</location>
        <topology evidence="1">Multi-pass membrane protein</topology>
    </subcellularLocation>
</comment>
<dbReference type="Proteomes" id="UP000249185">
    <property type="component" value="Unassembled WGS sequence"/>
</dbReference>
<protein>
    <submittedName>
        <fullName evidence="8">EamA family transporter</fullName>
    </submittedName>
</protein>
<feature type="domain" description="EamA" evidence="7">
    <location>
        <begin position="151"/>
        <end position="279"/>
    </location>
</feature>
<dbReference type="GO" id="GO:0016020">
    <property type="term" value="C:membrane"/>
    <property type="evidence" value="ECO:0007669"/>
    <property type="project" value="UniProtKB-SubCell"/>
</dbReference>
<comment type="similarity">
    <text evidence="2">Belongs to the drug/metabolite transporter (DMT) superfamily. 10 TMS drug/metabolite exporter (DME) (TC 2.A.7.3) family.</text>
</comment>
<dbReference type="EMBL" id="QFPW01000002">
    <property type="protein sequence ID" value="PZQ51423.1"/>
    <property type="molecule type" value="Genomic_DNA"/>
</dbReference>
<name>A0A2W5Q9K8_RHOSU</name>
<gene>
    <name evidence="8" type="ORF">DI556_04460</name>
</gene>
<dbReference type="InterPro" id="IPR000620">
    <property type="entry name" value="EamA_dom"/>
</dbReference>
<evidence type="ECO:0000313" key="8">
    <source>
        <dbReference type="EMBL" id="PZQ51423.1"/>
    </source>
</evidence>
<feature type="domain" description="EamA" evidence="7">
    <location>
        <begin position="11"/>
        <end position="140"/>
    </location>
</feature>
<accession>A0A2W5Q9K8</accession>
<feature type="transmembrane region" description="Helical" evidence="6">
    <location>
        <begin position="177"/>
        <end position="198"/>
    </location>
</feature>
<evidence type="ECO:0000313" key="9">
    <source>
        <dbReference type="Proteomes" id="UP000249185"/>
    </source>
</evidence>
<sequence>MQQQNLVKAGLWMGAAILSFSAMAVAGRELLVHMNTFELMLYRSIIGFACVCAVMASRPGGFGLARTRNLRLHILRNTVHFVGQNLWFYAIALIALSQVVAIEFTNPIWVALLAPALLGERLTRAKLVAAVLGFVGVLIVAQPGHSAFGPGQIAVAVAALCYALNTIFTKQIMRHDPVLTVIFWMTLLQGSASLVLSIPGGIPLPTLQDLPFVAVIGLTGVTAHFALTSALAWAPATIVAPMDFARLPIIATVGMLVYGEPLSPWVAVGAAVIIVANLINLREGTRRPRAA</sequence>
<evidence type="ECO:0000256" key="4">
    <source>
        <dbReference type="ARBA" id="ARBA00022989"/>
    </source>
</evidence>
<dbReference type="SUPFAM" id="SSF103481">
    <property type="entry name" value="Multidrug resistance efflux transporter EmrE"/>
    <property type="match status" value="2"/>
</dbReference>
<dbReference type="PANTHER" id="PTHR22911:SF6">
    <property type="entry name" value="SOLUTE CARRIER FAMILY 35 MEMBER G1"/>
    <property type="match status" value="1"/>
</dbReference>
<evidence type="ECO:0000256" key="2">
    <source>
        <dbReference type="ARBA" id="ARBA00009853"/>
    </source>
</evidence>
<keyword evidence="5 6" id="KW-0472">Membrane</keyword>
<feature type="transmembrane region" description="Helical" evidence="6">
    <location>
        <begin position="86"/>
        <end position="113"/>
    </location>
</feature>
<evidence type="ECO:0000256" key="5">
    <source>
        <dbReference type="ARBA" id="ARBA00023136"/>
    </source>
</evidence>
<dbReference type="InterPro" id="IPR037185">
    <property type="entry name" value="EmrE-like"/>
</dbReference>
<feature type="transmembrane region" description="Helical" evidence="6">
    <location>
        <begin position="147"/>
        <end position="165"/>
    </location>
</feature>
<feature type="transmembrane region" description="Helical" evidence="6">
    <location>
        <begin position="265"/>
        <end position="281"/>
    </location>
</feature>
<feature type="transmembrane region" description="Helical" evidence="6">
    <location>
        <begin position="125"/>
        <end position="141"/>
    </location>
</feature>
<keyword evidence="3 6" id="KW-0812">Transmembrane</keyword>
<proteinExistence type="inferred from homology"/>
<organism evidence="8 9">
    <name type="scientific">Rhodovulum sulfidophilum</name>
    <name type="common">Rhodobacter sulfidophilus</name>
    <dbReference type="NCBI Taxonomy" id="35806"/>
    <lineage>
        <taxon>Bacteria</taxon>
        <taxon>Pseudomonadati</taxon>
        <taxon>Pseudomonadota</taxon>
        <taxon>Alphaproteobacteria</taxon>
        <taxon>Rhodobacterales</taxon>
        <taxon>Paracoccaceae</taxon>
        <taxon>Rhodovulum</taxon>
    </lineage>
</organism>
<feature type="transmembrane region" description="Helical" evidence="6">
    <location>
        <begin position="6"/>
        <end position="27"/>
    </location>
</feature>